<dbReference type="PANTHER" id="PTHR13112">
    <property type="entry name" value="UPF3 REGULATOR OF NONSENSE TRANSCRIPTS-LIKE PROTEIN"/>
    <property type="match status" value="1"/>
</dbReference>
<dbReference type="EMBL" id="QCYY01003442">
    <property type="protein sequence ID" value="ROT63419.1"/>
    <property type="molecule type" value="Genomic_DNA"/>
</dbReference>
<evidence type="ECO:0000313" key="7">
    <source>
        <dbReference type="EMBL" id="ROT63419.1"/>
    </source>
</evidence>
<keyword evidence="8" id="KW-1185">Reference proteome</keyword>
<evidence type="ECO:0000313" key="8">
    <source>
        <dbReference type="Proteomes" id="UP000283509"/>
    </source>
</evidence>
<feature type="domain" description="UPF3" evidence="6">
    <location>
        <begin position="44"/>
        <end position="180"/>
    </location>
</feature>
<dbReference type="OrthoDB" id="18087at2759"/>
<dbReference type="InterPro" id="IPR005120">
    <property type="entry name" value="UPF3_dom"/>
</dbReference>
<evidence type="ECO:0000256" key="4">
    <source>
        <dbReference type="ARBA" id="ARBA00023242"/>
    </source>
</evidence>
<dbReference type="GO" id="GO:0003729">
    <property type="term" value="F:mRNA binding"/>
    <property type="evidence" value="ECO:0007669"/>
    <property type="project" value="TreeGrafter"/>
</dbReference>
<dbReference type="Pfam" id="PF03467">
    <property type="entry name" value="Smg4_UPF3"/>
    <property type="match status" value="1"/>
</dbReference>
<dbReference type="STRING" id="6689.A0A3R7LZT4"/>
<protein>
    <submittedName>
        <fullName evidence="7">Regulator of nonsense transcripts 3A</fullName>
    </submittedName>
</protein>
<evidence type="ECO:0000259" key="6">
    <source>
        <dbReference type="Pfam" id="PF03467"/>
    </source>
</evidence>
<keyword evidence="4" id="KW-0539">Nucleus</keyword>
<reference evidence="7 8" key="2">
    <citation type="submission" date="2019-01" db="EMBL/GenBank/DDBJ databases">
        <title>The decoding of complex shrimp genome reveals the adaptation for benthos swimmer, frequently molting mechanism and breeding impact on genome.</title>
        <authorList>
            <person name="Sun Y."/>
            <person name="Gao Y."/>
            <person name="Yu Y."/>
        </authorList>
    </citation>
    <scope>NUCLEOTIDE SEQUENCE [LARGE SCALE GENOMIC DNA]</scope>
    <source>
        <tissue evidence="7">Muscle</tissue>
    </source>
</reference>
<organism evidence="7 8">
    <name type="scientific">Penaeus vannamei</name>
    <name type="common">Whiteleg shrimp</name>
    <name type="synonym">Litopenaeus vannamei</name>
    <dbReference type="NCBI Taxonomy" id="6689"/>
    <lineage>
        <taxon>Eukaryota</taxon>
        <taxon>Metazoa</taxon>
        <taxon>Ecdysozoa</taxon>
        <taxon>Arthropoda</taxon>
        <taxon>Crustacea</taxon>
        <taxon>Multicrustacea</taxon>
        <taxon>Malacostraca</taxon>
        <taxon>Eumalacostraca</taxon>
        <taxon>Eucarida</taxon>
        <taxon>Decapoda</taxon>
        <taxon>Dendrobranchiata</taxon>
        <taxon>Penaeoidea</taxon>
        <taxon>Penaeidae</taxon>
        <taxon>Penaeus</taxon>
    </lineage>
</organism>
<evidence type="ECO:0000256" key="1">
    <source>
        <dbReference type="ARBA" id="ARBA00004123"/>
    </source>
</evidence>
<gene>
    <name evidence="7" type="ORF">C7M84_018695</name>
</gene>
<dbReference type="AlphaFoldDB" id="A0A3R7LZT4"/>
<dbReference type="GO" id="GO:0005737">
    <property type="term" value="C:cytoplasm"/>
    <property type="evidence" value="ECO:0007669"/>
    <property type="project" value="TreeGrafter"/>
</dbReference>
<dbReference type="Proteomes" id="UP000283509">
    <property type="component" value="Unassembled WGS sequence"/>
</dbReference>
<dbReference type="InterPro" id="IPR035979">
    <property type="entry name" value="RBD_domain_sf"/>
</dbReference>
<comment type="caution">
    <text evidence="7">The sequence shown here is derived from an EMBL/GenBank/DDBJ whole genome shotgun (WGS) entry which is preliminary data.</text>
</comment>
<dbReference type="PANTHER" id="PTHR13112:SF0">
    <property type="entry name" value="FI21285P1"/>
    <property type="match status" value="1"/>
</dbReference>
<feature type="compositionally biased region" description="Basic and acidic residues" evidence="5">
    <location>
        <begin position="221"/>
        <end position="258"/>
    </location>
</feature>
<dbReference type="GO" id="GO:0000184">
    <property type="term" value="P:nuclear-transcribed mRNA catabolic process, nonsense-mediated decay"/>
    <property type="evidence" value="ECO:0007669"/>
    <property type="project" value="UniProtKB-KW"/>
</dbReference>
<feature type="region of interest" description="Disordered" evidence="5">
    <location>
        <begin position="1"/>
        <end position="41"/>
    </location>
</feature>
<comment type="subcellular location">
    <subcellularLocation>
        <location evidence="1">Nucleus</location>
    </subcellularLocation>
</comment>
<evidence type="ECO:0000256" key="3">
    <source>
        <dbReference type="ARBA" id="ARBA00023161"/>
    </source>
</evidence>
<evidence type="ECO:0000256" key="5">
    <source>
        <dbReference type="SAM" id="MobiDB-lite"/>
    </source>
</evidence>
<comment type="similarity">
    <text evidence="2">Belongs to the RENT3 family.</text>
</comment>
<dbReference type="FunFam" id="3.30.70.330:FF:000717">
    <property type="entry name" value="regulator of nonsense transcripts 3B"/>
    <property type="match status" value="1"/>
</dbReference>
<feature type="region of interest" description="Disordered" evidence="5">
    <location>
        <begin position="211"/>
        <end position="333"/>
    </location>
</feature>
<proteinExistence type="inferred from homology"/>
<dbReference type="InterPro" id="IPR012677">
    <property type="entry name" value="Nucleotide-bd_a/b_plait_sf"/>
</dbReference>
<keyword evidence="3" id="KW-0866">Nonsense-mediated mRNA decay</keyword>
<name>A0A3R7LZT4_PENVA</name>
<sequence length="333" mass="37705">MTVKANEGSKRDHPKSYNDHSSKRSVDNKQNAKTKKEKTTAPLTKVVVRRLPPAMTEEEFLEVVSPLPDHDYFMFSFTDSSLGAHAYNRAYINFKNVDDVYTFRDRFDGYVFVDQKGDEYPAMVEFAPFQKIPKRSGGKKKDARCGTIDEDPDFLAFMESLTNPTPVTLPNLEAVLEEIQAYDRELKYNADTEVKSQADEKDGKKVVVATKGQEEQVQSSEKCEEKKVAKMVDKQEDVERQVEKQPRKRREKDPRDRPAMALYRPGQSRLSSGHSRSEKEDGGDTCSSSPSPVMLQGDSNVFFGQGSKDVPEEPRIQEDLNVVKNEVNGESNS</sequence>
<dbReference type="GO" id="GO:0045727">
    <property type="term" value="P:positive regulation of translation"/>
    <property type="evidence" value="ECO:0007669"/>
    <property type="project" value="TreeGrafter"/>
</dbReference>
<dbReference type="Gene3D" id="3.30.70.330">
    <property type="match status" value="1"/>
</dbReference>
<feature type="compositionally biased region" description="Basic and acidic residues" evidence="5">
    <location>
        <begin position="7"/>
        <end position="27"/>
    </location>
</feature>
<dbReference type="GO" id="GO:0005730">
    <property type="term" value="C:nucleolus"/>
    <property type="evidence" value="ECO:0007669"/>
    <property type="project" value="TreeGrafter"/>
</dbReference>
<dbReference type="SUPFAM" id="SSF54928">
    <property type="entry name" value="RNA-binding domain, RBD"/>
    <property type="match status" value="1"/>
</dbReference>
<evidence type="ECO:0000256" key="2">
    <source>
        <dbReference type="ARBA" id="ARBA00005991"/>
    </source>
</evidence>
<reference evidence="7 8" key="1">
    <citation type="submission" date="2018-04" db="EMBL/GenBank/DDBJ databases">
        <authorList>
            <person name="Zhang X."/>
            <person name="Yuan J."/>
            <person name="Li F."/>
            <person name="Xiang J."/>
        </authorList>
    </citation>
    <scope>NUCLEOTIDE SEQUENCE [LARGE SCALE GENOMIC DNA]</scope>
    <source>
        <tissue evidence="7">Muscle</tissue>
    </source>
</reference>
<accession>A0A3R7LZT4</accession>
<dbReference type="InterPro" id="IPR039722">
    <property type="entry name" value="Upf3"/>
</dbReference>
<feature type="compositionally biased region" description="Basic and acidic residues" evidence="5">
    <location>
        <begin position="309"/>
        <end position="318"/>
    </location>
</feature>